<proteinExistence type="inferred from homology"/>
<dbReference type="PANTHER" id="PTHR43976:SF16">
    <property type="entry name" value="SHORT-CHAIN DEHYDROGENASE_REDUCTASE FAMILY PROTEIN"/>
    <property type="match status" value="1"/>
</dbReference>
<dbReference type="GO" id="GO:0016491">
    <property type="term" value="F:oxidoreductase activity"/>
    <property type="evidence" value="ECO:0007669"/>
    <property type="project" value="UniProtKB-KW"/>
</dbReference>
<comment type="similarity">
    <text evidence="1 3">Belongs to the short-chain dehydrogenases/reductases (SDR) family.</text>
</comment>
<organism evidence="4 5">
    <name type="scientific">Multifurca ochricompacta</name>
    <dbReference type="NCBI Taxonomy" id="376703"/>
    <lineage>
        <taxon>Eukaryota</taxon>
        <taxon>Fungi</taxon>
        <taxon>Dikarya</taxon>
        <taxon>Basidiomycota</taxon>
        <taxon>Agaricomycotina</taxon>
        <taxon>Agaricomycetes</taxon>
        <taxon>Russulales</taxon>
        <taxon>Russulaceae</taxon>
        <taxon>Multifurca</taxon>
    </lineage>
</organism>
<comment type="caution">
    <text evidence="4">The sequence shown here is derived from an EMBL/GenBank/DDBJ whole genome shotgun (WGS) entry which is preliminary data.</text>
</comment>
<dbReference type="Proteomes" id="UP001203297">
    <property type="component" value="Unassembled WGS sequence"/>
</dbReference>
<dbReference type="PRINTS" id="PR00080">
    <property type="entry name" value="SDRFAMILY"/>
</dbReference>
<accession>A0AAD4LWW7</accession>
<name>A0AAD4LWW7_9AGAM</name>
<dbReference type="AlphaFoldDB" id="A0AAD4LWW7"/>
<protein>
    <submittedName>
        <fullName evidence="4">NAD-P-binding protein</fullName>
    </submittedName>
</protein>
<dbReference type="InterPro" id="IPR051911">
    <property type="entry name" value="SDR_oxidoreductase"/>
</dbReference>
<sequence>MVSSTTRVWFITGASTGLGSALTRSVLARGDYVIATARSLRSFDELRQDPTIDKTRLKFLVLDVTSPMEEIMHVAEEALGIWGRIDVLVNNAGTLTYGASEELGAEGIMKDMKTNFVGPMNVTNAILPYMRSRRDGTIVFVGSRSAYRTQMIGVASYSSSKAALHSYGETLAAELEYFNIRVIIAVPGGFATKINAPKRSGRPLEGYEVVRDHMDNTVPKYVNIPKGDPALGMGALVDVVRGEGRAAGRGPPPLWLFLGEDSMLDVRARVEKLQSTLDEWKDVGSNLGLPVEQLSA</sequence>
<dbReference type="PANTHER" id="PTHR43976">
    <property type="entry name" value="SHORT CHAIN DEHYDROGENASE"/>
    <property type="match status" value="1"/>
</dbReference>
<dbReference type="Gene3D" id="3.40.50.720">
    <property type="entry name" value="NAD(P)-binding Rossmann-like Domain"/>
    <property type="match status" value="1"/>
</dbReference>
<evidence type="ECO:0000313" key="4">
    <source>
        <dbReference type="EMBL" id="KAI0292618.1"/>
    </source>
</evidence>
<evidence type="ECO:0000256" key="2">
    <source>
        <dbReference type="ARBA" id="ARBA00023002"/>
    </source>
</evidence>
<dbReference type="InterPro" id="IPR002347">
    <property type="entry name" value="SDR_fam"/>
</dbReference>
<reference evidence="4" key="1">
    <citation type="journal article" date="2022" name="New Phytol.">
        <title>Evolutionary transition to the ectomycorrhizal habit in the genomes of a hyperdiverse lineage of mushroom-forming fungi.</title>
        <authorList>
            <person name="Looney B."/>
            <person name="Miyauchi S."/>
            <person name="Morin E."/>
            <person name="Drula E."/>
            <person name="Courty P.E."/>
            <person name="Kohler A."/>
            <person name="Kuo A."/>
            <person name="LaButti K."/>
            <person name="Pangilinan J."/>
            <person name="Lipzen A."/>
            <person name="Riley R."/>
            <person name="Andreopoulos W."/>
            <person name="He G."/>
            <person name="Johnson J."/>
            <person name="Nolan M."/>
            <person name="Tritt A."/>
            <person name="Barry K.W."/>
            <person name="Grigoriev I.V."/>
            <person name="Nagy L.G."/>
            <person name="Hibbett D."/>
            <person name="Henrissat B."/>
            <person name="Matheny P.B."/>
            <person name="Labbe J."/>
            <person name="Martin F.M."/>
        </authorList>
    </citation>
    <scope>NUCLEOTIDE SEQUENCE</scope>
    <source>
        <strain evidence="4">BPL690</strain>
    </source>
</reference>
<gene>
    <name evidence="4" type="ORF">B0F90DRAFT_1822792</name>
</gene>
<dbReference type="InterPro" id="IPR036291">
    <property type="entry name" value="NAD(P)-bd_dom_sf"/>
</dbReference>
<keyword evidence="2" id="KW-0560">Oxidoreductase</keyword>
<evidence type="ECO:0000256" key="3">
    <source>
        <dbReference type="RuleBase" id="RU000363"/>
    </source>
</evidence>
<dbReference type="PRINTS" id="PR00081">
    <property type="entry name" value="GDHRDH"/>
</dbReference>
<evidence type="ECO:0000313" key="5">
    <source>
        <dbReference type="Proteomes" id="UP001203297"/>
    </source>
</evidence>
<dbReference type="SUPFAM" id="SSF51735">
    <property type="entry name" value="NAD(P)-binding Rossmann-fold domains"/>
    <property type="match status" value="1"/>
</dbReference>
<evidence type="ECO:0000256" key="1">
    <source>
        <dbReference type="ARBA" id="ARBA00006484"/>
    </source>
</evidence>
<dbReference type="EMBL" id="WTXG01000117">
    <property type="protein sequence ID" value="KAI0292618.1"/>
    <property type="molecule type" value="Genomic_DNA"/>
</dbReference>
<dbReference type="Pfam" id="PF00106">
    <property type="entry name" value="adh_short"/>
    <property type="match status" value="1"/>
</dbReference>
<keyword evidence="5" id="KW-1185">Reference proteome</keyword>